<feature type="modified residue" description="4-aspartylphosphate" evidence="6">
    <location>
        <position position="54"/>
    </location>
</feature>
<dbReference type="PRINTS" id="PR00038">
    <property type="entry name" value="HTHLUXR"/>
</dbReference>
<dbReference type="PANTHER" id="PTHR43214">
    <property type="entry name" value="TWO-COMPONENT RESPONSE REGULATOR"/>
    <property type="match status" value="1"/>
</dbReference>
<dbReference type="InterPro" id="IPR011006">
    <property type="entry name" value="CheY-like_superfamily"/>
</dbReference>
<dbReference type="SUPFAM" id="SSF46894">
    <property type="entry name" value="C-terminal effector domain of the bipartite response regulators"/>
    <property type="match status" value="1"/>
</dbReference>
<dbReference type="PROSITE" id="PS50110">
    <property type="entry name" value="RESPONSE_REGULATORY"/>
    <property type="match status" value="1"/>
</dbReference>
<dbReference type="GO" id="GO:0006355">
    <property type="term" value="P:regulation of DNA-templated transcription"/>
    <property type="evidence" value="ECO:0007669"/>
    <property type="project" value="InterPro"/>
</dbReference>
<feature type="domain" description="Response regulatory" evidence="8">
    <location>
        <begin position="3"/>
        <end position="117"/>
    </location>
</feature>
<dbReference type="OrthoDB" id="3190595at2"/>
<feature type="domain" description="HTH luxR-type" evidence="7">
    <location>
        <begin position="146"/>
        <end position="211"/>
    </location>
</feature>
<evidence type="ECO:0000259" key="8">
    <source>
        <dbReference type="PROSITE" id="PS50110"/>
    </source>
</evidence>
<dbReference type="EMBL" id="BRPJ01000090">
    <property type="protein sequence ID" value="GLB32328.1"/>
    <property type="molecule type" value="Genomic_DNA"/>
</dbReference>
<organism evidence="10 11">
    <name type="scientific">Lacrimispora amygdalina</name>
    <dbReference type="NCBI Taxonomy" id="253257"/>
    <lineage>
        <taxon>Bacteria</taxon>
        <taxon>Bacillati</taxon>
        <taxon>Bacillota</taxon>
        <taxon>Clostridia</taxon>
        <taxon>Lachnospirales</taxon>
        <taxon>Lachnospiraceae</taxon>
        <taxon>Lacrimispora</taxon>
    </lineage>
</organism>
<keyword evidence="12" id="KW-1185">Reference proteome</keyword>
<reference evidence="10 11" key="1">
    <citation type="submission" date="2018-07" db="EMBL/GenBank/DDBJ databases">
        <title>New species, Clostridium PI-S10-A1B.</title>
        <authorList>
            <person name="Krishna G."/>
            <person name="Summeta K."/>
            <person name="Shikha S."/>
            <person name="Prabhu P.B."/>
            <person name="Suresh K."/>
        </authorList>
    </citation>
    <scope>NUCLEOTIDE SEQUENCE [LARGE SCALE GENOMIC DNA]</scope>
    <source>
        <strain evidence="10 11">PI-S10-A1B</strain>
    </source>
</reference>
<reference evidence="9 12" key="2">
    <citation type="journal article" date="2024" name="Int. J. Syst. Evol. Microbiol.">
        <title>Lacrimispora brassicae sp. nov. isolated from fermented cabbage, and proposal of Clostridium indicum Gundawar et al. 2019 and Clostridium methoxybenzovorans Mechichi et al. 1999 as heterotypic synonyms of Lacrimispora amygdalina (Parshina et al. 2003) Haas and Blanchard 2020 and Lacrimispora indolis (McClung and McCoy 1957) Haas and Blanchard 2020, respectively.</title>
        <authorList>
            <person name="Kobayashi H."/>
            <person name="Tanizawa Y."/>
            <person name="Sakamoto M."/>
            <person name="Ohkuma M."/>
            <person name="Tohno M."/>
        </authorList>
    </citation>
    <scope>NUCLEOTIDE SEQUENCE [LARGE SCALE GENOMIC DNA]</scope>
    <source>
        <strain evidence="9 12">DSM 12857</strain>
    </source>
</reference>
<evidence type="ECO:0000313" key="11">
    <source>
        <dbReference type="Proteomes" id="UP000260680"/>
    </source>
</evidence>
<protein>
    <recommendedName>
        <fullName evidence="1">Stage 0 sporulation protein A homolog</fullName>
    </recommendedName>
</protein>
<dbReference type="PANTHER" id="PTHR43214:SF44">
    <property type="entry name" value="TWO-COMPONENT RESPONSE REGULATOR"/>
    <property type="match status" value="1"/>
</dbReference>
<keyword evidence="6" id="KW-0597">Phosphoprotein</keyword>
<keyword evidence="3 10" id="KW-0238">DNA-binding</keyword>
<evidence type="ECO:0000256" key="6">
    <source>
        <dbReference type="PROSITE-ProRule" id="PRU00169"/>
    </source>
</evidence>
<dbReference type="PROSITE" id="PS50043">
    <property type="entry name" value="HTH_LUXR_2"/>
    <property type="match status" value="1"/>
</dbReference>
<evidence type="ECO:0000313" key="9">
    <source>
        <dbReference type="EMBL" id="GLB32328.1"/>
    </source>
</evidence>
<dbReference type="InterPro" id="IPR039420">
    <property type="entry name" value="WalR-like"/>
</dbReference>
<dbReference type="Gene3D" id="3.40.50.2300">
    <property type="match status" value="1"/>
</dbReference>
<proteinExistence type="predicted"/>
<dbReference type="EMBL" id="QOHO01000073">
    <property type="protein sequence ID" value="RFZ76781.1"/>
    <property type="molecule type" value="Genomic_DNA"/>
</dbReference>
<evidence type="ECO:0000313" key="10">
    <source>
        <dbReference type="EMBL" id="RFZ76781.1"/>
    </source>
</evidence>
<dbReference type="SMART" id="SM00421">
    <property type="entry name" value="HTH_LUXR"/>
    <property type="match status" value="1"/>
</dbReference>
<dbReference type="InterPro" id="IPR036388">
    <property type="entry name" value="WH-like_DNA-bd_sf"/>
</dbReference>
<dbReference type="SUPFAM" id="SSF52172">
    <property type="entry name" value="CheY-like"/>
    <property type="match status" value="1"/>
</dbReference>
<dbReference type="Pfam" id="PF00072">
    <property type="entry name" value="Response_reg"/>
    <property type="match status" value="1"/>
</dbReference>
<sequence>MIKTIVLDDEWYNLEEVCELVEKTGFMQVSGKYMNPIQALEDAASLSPQVAFIDIEMPEMDGLSFAEKLLEIQPEVMVVFVTGWNHYAVKAFELNALDYVMKPIKEERFLKLAEKIHTEIIRKEQLSYAELILSLYGKPQISPVIKRLPDISLNERETQVLTLLSEGLTQREIAERLYLSVSSVKKYLSSIYSKLSVNNKLSAVQKARESNIL</sequence>
<dbReference type="SMART" id="SM00448">
    <property type="entry name" value="REC"/>
    <property type="match status" value="1"/>
</dbReference>
<dbReference type="RefSeq" id="WP_117419123.1">
    <property type="nucleotide sequence ID" value="NZ_BRPJ01000090.1"/>
</dbReference>
<evidence type="ECO:0000256" key="5">
    <source>
        <dbReference type="ARBA" id="ARBA00024867"/>
    </source>
</evidence>
<dbReference type="CDD" id="cd06170">
    <property type="entry name" value="LuxR_C_like"/>
    <property type="match status" value="1"/>
</dbReference>
<keyword evidence="2" id="KW-0805">Transcription regulation</keyword>
<dbReference type="Gene3D" id="1.10.10.10">
    <property type="entry name" value="Winged helix-like DNA-binding domain superfamily/Winged helix DNA-binding domain"/>
    <property type="match status" value="1"/>
</dbReference>
<evidence type="ECO:0000313" key="12">
    <source>
        <dbReference type="Proteomes" id="UP001419084"/>
    </source>
</evidence>
<evidence type="ECO:0000256" key="2">
    <source>
        <dbReference type="ARBA" id="ARBA00023015"/>
    </source>
</evidence>
<evidence type="ECO:0000256" key="1">
    <source>
        <dbReference type="ARBA" id="ARBA00018672"/>
    </source>
</evidence>
<dbReference type="Proteomes" id="UP001419084">
    <property type="component" value="Unassembled WGS sequence"/>
</dbReference>
<keyword evidence="4" id="KW-0804">Transcription</keyword>
<name>A0A3E2N7B2_9FIRM</name>
<dbReference type="AlphaFoldDB" id="A0A3E2N7B2"/>
<accession>A0A3E2N7B2</accession>
<dbReference type="Pfam" id="PF00196">
    <property type="entry name" value="GerE"/>
    <property type="match status" value="1"/>
</dbReference>
<gene>
    <name evidence="10" type="ORF">DS742_22065</name>
    <name evidence="9" type="ORF">LAD12857_42510</name>
</gene>
<dbReference type="Proteomes" id="UP000260680">
    <property type="component" value="Unassembled WGS sequence"/>
</dbReference>
<comment type="function">
    <text evidence="5">May play the central regulatory role in sporulation. It may be an element of the effector pathway responsible for the activation of sporulation genes in response to nutritional stress. Spo0A may act in concert with spo0H (a sigma factor) to control the expression of some genes that are critical to the sporulation process.</text>
</comment>
<dbReference type="GO" id="GO:0003677">
    <property type="term" value="F:DNA binding"/>
    <property type="evidence" value="ECO:0007669"/>
    <property type="project" value="UniProtKB-KW"/>
</dbReference>
<dbReference type="InterPro" id="IPR001789">
    <property type="entry name" value="Sig_transdc_resp-reg_receiver"/>
</dbReference>
<evidence type="ECO:0000259" key="7">
    <source>
        <dbReference type="PROSITE" id="PS50043"/>
    </source>
</evidence>
<comment type="caution">
    <text evidence="10">The sequence shown here is derived from an EMBL/GenBank/DDBJ whole genome shotgun (WGS) entry which is preliminary data.</text>
</comment>
<dbReference type="InterPro" id="IPR000792">
    <property type="entry name" value="Tscrpt_reg_LuxR_C"/>
</dbReference>
<evidence type="ECO:0000256" key="4">
    <source>
        <dbReference type="ARBA" id="ARBA00023163"/>
    </source>
</evidence>
<dbReference type="GO" id="GO:0000160">
    <property type="term" value="P:phosphorelay signal transduction system"/>
    <property type="evidence" value="ECO:0007669"/>
    <property type="project" value="InterPro"/>
</dbReference>
<dbReference type="InterPro" id="IPR016032">
    <property type="entry name" value="Sig_transdc_resp-reg_C-effctor"/>
</dbReference>
<evidence type="ECO:0000256" key="3">
    <source>
        <dbReference type="ARBA" id="ARBA00023125"/>
    </source>
</evidence>